<proteinExistence type="predicted"/>
<reference evidence="1" key="1">
    <citation type="submission" date="2023-04" db="EMBL/GenBank/DDBJ databases">
        <authorList>
            <consortium name="ELIXIR-Norway"/>
        </authorList>
    </citation>
    <scope>NUCLEOTIDE SEQUENCE [LARGE SCALE GENOMIC DNA]</scope>
</reference>
<evidence type="ECO:0000313" key="1">
    <source>
        <dbReference type="EMBL" id="CAI9180405.1"/>
    </source>
</evidence>
<dbReference type="Proteomes" id="UP001176941">
    <property type="component" value="Chromosome X"/>
</dbReference>
<name>A0ABN9A2D3_RANTA</name>
<organism evidence="1 2">
    <name type="scientific">Rangifer tarandus platyrhynchus</name>
    <name type="common">Svalbard reindeer</name>
    <dbReference type="NCBI Taxonomy" id="3082113"/>
    <lineage>
        <taxon>Eukaryota</taxon>
        <taxon>Metazoa</taxon>
        <taxon>Chordata</taxon>
        <taxon>Craniata</taxon>
        <taxon>Vertebrata</taxon>
        <taxon>Euteleostomi</taxon>
        <taxon>Mammalia</taxon>
        <taxon>Eutheria</taxon>
        <taxon>Laurasiatheria</taxon>
        <taxon>Artiodactyla</taxon>
        <taxon>Ruminantia</taxon>
        <taxon>Pecora</taxon>
        <taxon>Cervidae</taxon>
        <taxon>Odocoileinae</taxon>
        <taxon>Rangifer</taxon>
    </lineage>
</organism>
<dbReference type="EMBL" id="OX460343">
    <property type="protein sequence ID" value="CAI9180405.1"/>
    <property type="molecule type" value="Genomic_DNA"/>
</dbReference>
<gene>
    <name evidence="1" type="ORF">MRATA1EN1_LOCUS29367</name>
</gene>
<protein>
    <submittedName>
        <fullName evidence="1">Uncharacterized protein</fullName>
    </submittedName>
</protein>
<accession>A0ABN9A2D3</accession>
<keyword evidence="2" id="KW-1185">Reference proteome</keyword>
<evidence type="ECO:0000313" key="2">
    <source>
        <dbReference type="Proteomes" id="UP001176941"/>
    </source>
</evidence>
<sequence length="101" mass="10863">MLVDRDTLGTCFPFPSPFPGTISFGSFSDLGISPFGAECHLGFQQFSIRGKSGLPGKSGSGCHSFSINDGSICFGKQESPILSGTSSGFFCFFFFKSRHWV</sequence>